<dbReference type="InterPro" id="IPR011990">
    <property type="entry name" value="TPR-like_helical_dom_sf"/>
</dbReference>
<feature type="compositionally biased region" description="Polar residues" evidence="5">
    <location>
        <begin position="474"/>
        <end position="496"/>
    </location>
</feature>
<feature type="region of interest" description="Disordered" evidence="5">
    <location>
        <begin position="1"/>
        <end position="139"/>
    </location>
</feature>
<comment type="caution">
    <text evidence="6">The sequence shown here is derived from an EMBL/GenBank/DDBJ whole genome shotgun (WGS) entry which is preliminary data.</text>
</comment>
<keyword evidence="3" id="KW-0697">Rotamase</keyword>
<reference evidence="6 7" key="1">
    <citation type="submission" date="2017-09" db="EMBL/GenBank/DDBJ databases">
        <title>Genome sequencing of Besnoitia besnoiti strain Bb-Ger1.</title>
        <authorList>
            <person name="Schares G."/>
            <person name="Venepally P."/>
            <person name="Lorenzi H.A."/>
        </authorList>
    </citation>
    <scope>NUCLEOTIDE SEQUENCE [LARGE SCALE GENOMIC DNA]</scope>
    <source>
        <strain evidence="6 7">Bb-Ger1</strain>
    </source>
</reference>
<dbReference type="EC" id="5.2.1.8" evidence="2"/>
<feature type="region of interest" description="Disordered" evidence="5">
    <location>
        <begin position="339"/>
        <end position="358"/>
    </location>
</feature>
<feature type="compositionally biased region" description="Basic and acidic residues" evidence="5">
    <location>
        <begin position="499"/>
        <end position="509"/>
    </location>
</feature>
<evidence type="ECO:0000256" key="5">
    <source>
        <dbReference type="SAM" id="MobiDB-lite"/>
    </source>
</evidence>
<feature type="compositionally biased region" description="Acidic residues" evidence="5">
    <location>
        <begin position="111"/>
        <end position="137"/>
    </location>
</feature>
<dbReference type="RefSeq" id="XP_029220479.1">
    <property type="nucleotide sequence ID" value="XM_029363113.1"/>
</dbReference>
<feature type="compositionally biased region" description="Basic and acidic residues" evidence="5">
    <location>
        <begin position="566"/>
        <end position="577"/>
    </location>
</feature>
<accession>A0A2A9MLU9</accession>
<dbReference type="InterPro" id="IPR050754">
    <property type="entry name" value="FKBP4/5/8-like"/>
</dbReference>
<evidence type="ECO:0000256" key="3">
    <source>
        <dbReference type="ARBA" id="ARBA00023110"/>
    </source>
</evidence>
<dbReference type="Pfam" id="PF14559">
    <property type="entry name" value="TPR_19"/>
    <property type="match status" value="1"/>
</dbReference>
<feature type="compositionally biased region" description="Basic and acidic residues" evidence="5">
    <location>
        <begin position="94"/>
        <end position="110"/>
    </location>
</feature>
<dbReference type="OrthoDB" id="433738at2759"/>
<dbReference type="KEGG" id="bbes:BESB_046620"/>
<dbReference type="Proteomes" id="UP000224006">
    <property type="component" value="Chromosome III"/>
</dbReference>
<dbReference type="PANTHER" id="PTHR46512:SF9">
    <property type="entry name" value="PEPTIDYLPROLYL ISOMERASE"/>
    <property type="match status" value="1"/>
</dbReference>
<feature type="compositionally biased region" description="Basic and acidic residues" evidence="5">
    <location>
        <begin position="1"/>
        <end position="10"/>
    </location>
</feature>
<keyword evidence="4" id="KW-0413">Isomerase</keyword>
<evidence type="ECO:0000313" key="7">
    <source>
        <dbReference type="Proteomes" id="UP000224006"/>
    </source>
</evidence>
<feature type="compositionally biased region" description="Low complexity" evidence="5">
    <location>
        <begin position="50"/>
        <end position="82"/>
    </location>
</feature>
<dbReference type="InterPro" id="IPR019734">
    <property type="entry name" value="TPR_rpt"/>
</dbReference>
<dbReference type="PANTHER" id="PTHR46512">
    <property type="entry name" value="PEPTIDYLPROLYL ISOMERASE"/>
    <property type="match status" value="1"/>
</dbReference>
<proteinExistence type="predicted"/>
<evidence type="ECO:0000256" key="1">
    <source>
        <dbReference type="ARBA" id="ARBA00000971"/>
    </source>
</evidence>
<feature type="region of interest" description="Disordered" evidence="5">
    <location>
        <begin position="467"/>
        <end position="589"/>
    </location>
</feature>
<evidence type="ECO:0000313" key="6">
    <source>
        <dbReference type="EMBL" id="PFH36470.1"/>
    </source>
</evidence>
<dbReference type="STRING" id="94643.A0A2A9MLU9"/>
<dbReference type="GO" id="GO:0003755">
    <property type="term" value="F:peptidyl-prolyl cis-trans isomerase activity"/>
    <property type="evidence" value="ECO:0007669"/>
    <property type="project" value="UniProtKB-EC"/>
</dbReference>
<dbReference type="SMART" id="SM00028">
    <property type="entry name" value="TPR"/>
    <property type="match status" value="3"/>
</dbReference>
<name>A0A2A9MLU9_BESBE</name>
<organism evidence="6 7">
    <name type="scientific">Besnoitia besnoiti</name>
    <name type="common">Apicomplexan protozoan</name>
    <dbReference type="NCBI Taxonomy" id="94643"/>
    <lineage>
        <taxon>Eukaryota</taxon>
        <taxon>Sar</taxon>
        <taxon>Alveolata</taxon>
        <taxon>Apicomplexa</taxon>
        <taxon>Conoidasida</taxon>
        <taxon>Coccidia</taxon>
        <taxon>Eucoccidiorida</taxon>
        <taxon>Eimeriorina</taxon>
        <taxon>Sarcocystidae</taxon>
        <taxon>Besnoitia</taxon>
    </lineage>
</organism>
<evidence type="ECO:0000256" key="4">
    <source>
        <dbReference type="ARBA" id="ARBA00023235"/>
    </source>
</evidence>
<feature type="compositionally biased region" description="Polar residues" evidence="5">
    <location>
        <begin position="579"/>
        <end position="589"/>
    </location>
</feature>
<dbReference type="EMBL" id="NWUJ01000003">
    <property type="protein sequence ID" value="PFH36470.1"/>
    <property type="molecule type" value="Genomic_DNA"/>
</dbReference>
<protein>
    <recommendedName>
        <fullName evidence="2">peptidylprolyl isomerase</fullName>
        <ecNumber evidence="2">5.2.1.8</ecNumber>
    </recommendedName>
</protein>
<dbReference type="AlphaFoldDB" id="A0A2A9MLU9"/>
<feature type="compositionally biased region" description="Basic and acidic residues" evidence="5">
    <location>
        <begin position="546"/>
        <end position="557"/>
    </location>
</feature>
<sequence>MTGLGDREAVKAAGGDADLPRGGSLPKADEEAENERLSVLGTASSQNSLSPSAATPPASSRPTGEAAATELSKPSSTSSTPSEETRLHVPYTETRADPEAEHEPEGRGAEDTEGEASETEGSSEEEGDELSDEDDEGDLKQKGLSLFEKGDFEGAIDCWKRGLRAVNFVLSKDLDEPEKVKEFEQMRMSYRLNLSLGSLKAGHFGACVTYCDDVLDVDPFHLKALFRKAQALHSLGRLEDALAIVDSLLEAHPNNPAAVELQRKLKREVYAYRKKEREMAKAMLHRVDADPRSVARGSAPEANLENEGLFGRMKKAFGFFKSISADADAAARRQASSAVPGSSFASNPPPFPPSPFGAVPPGASAALAEEMRQFGGCGSDANPFASLYGDASPFVSGAPGDSAQFEQNMRDLQRLLELNQRLMESPQDAGFLQKLRLAWAFCSFAGRALFERGWSFCKRRCRETCSRRRPQAPQPLSTASPSPQMFSASPSLSQGASPFERRGGEEAASERIGLFGAKAWEKKDGGKSGVGRAAARRGGRFATTRRAPEEKHVPRFEEVDDDANPEGERAAGHEPRDPSASNGQGTPQE</sequence>
<dbReference type="Gene3D" id="1.25.40.10">
    <property type="entry name" value="Tetratricopeptide repeat domain"/>
    <property type="match status" value="1"/>
</dbReference>
<evidence type="ECO:0000256" key="2">
    <source>
        <dbReference type="ARBA" id="ARBA00013194"/>
    </source>
</evidence>
<dbReference type="SUPFAM" id="SSF48452">
    <property type="entry name" value="TPR-like"/>
    <property type="match status" value="1"/>
</dbReference>
<comment type="catalytic activity">
    <reaction evidence="1">
        <text>[protein]-peptidylproline (omega=180) = [protein]-peptidylproline (omega=0)</text>
        <dbReference type="Rhea" id="RHEA:16237"/>
        <dbReference type="Rhea" id="RHEA-COMP:10747"/>
        <dbReference type="Rhea" id="RHEA-COMP:10748"/>
        <dbReference type="ChEBI" id="CHEBI:83833"/>
        <dbReference type="ChEBI" id="CHEBI:83834"/>
        <dbReference type="EC" id="5.2.1.8"/>
    </reaction>
</comment>
<dbReference type="VEuPathDB" id="ToxoDB:BESB_046620"/>
<keyword evidence="7" id="KW-1185">Reference proteome</keyword>
<gene>
    <name evidence="6" type="ORF">BESB_046620</name>
</gene>
<dbReference type="GeneID" id="40309592"/>